<dbReference type="AlphaFoldDB" id="A0A4P2VTD6"/>
<dbReference type="Pfam" id="PF14494">
    <property type="entry name" value="DUF4436"/>
    <property type="match status" value="1"/>
</dbReference>
<evidence type="ECO:0000313" key="3">
    <source>
        <dbReference type="Proteomes" id="UP000291236"/>
    </source>
</evidence>
<keyword evidence="1" id="KW-0812">Transmembrane</keyword>
<feature type="transmembrane region" description="Helical" evidence="1">
    <location>
        <begin position="254"/>
        <end position="276"/>
    </location>
</feature>
<feature type="transmembrane region" description="Helical" evidence="1">
    <location>
        <begin position="190"/>
        <end position="210"/>
    </location>
</feature>
<dbReference type="KEGG" id="sbf:JCM31447_10760"/>
<dbReference type="InterPro" id="IPR027948">
    <property type="entry name" value="DUF4436"/>
</dbReference>
<name>A0A4P2VTD6_FLUSA</name>
<protein>
    <recommendedName>
        <fullName evidence="4">DUF4436 domain-containing protein</fullName>
    </recommendedName>
</protein>
<evidence type="ECO:0000256" key="1">
    <source>
        <dbReference type="SAM" id="Phobius"/>
    </source>
</evidence>
<dbReference type="RefSeq" id="WP_130607304.1">
    <property type="nucleotide sequence ID" value="NZ_AP019368.1"/>
</dbReference>
<feature type="transmembrane region" description="Helical" evidence="1">
    <location>
        <begin position="222"/>
        <end position="242"/>
    </location>
</feature>
<proteinExistence type="predicted"/>
<sequence length="284" mass="32865">MFYSYKNLYMKLCLLLFLTVTLLGQSRAVKSLNLDNDTLPILQINMLSFDDVNAVLTAKSQIFFPPKLISTNGTLQNEYNFVDVLNFGESILNIKANKRYAAFNNGLNANYQLDNIVEHFYYPFDKYKIKLLFFLDRVNANGTIENIPFKYNCDFCSVRGYNIITRDLSKPNQNFLTLETYIERPLSTRIISMINIISMWVLALVVVFMTYSIAKSQMKPEIGTFGFIAGLLFTLPLIRNISPMIPYMGVFIDFIGFFINEFIIALCMVFTAYYWMIRNKLEAT</sequence>
<dbReference type="OrthoDB" id="8438075at2"/>
<accession>A0A4P2VTD6</accession>
<reference evidence="2 3" key="1">
    <citation type="submission" date="2018-12" db="EMBL/GenBank/DDBJ databases">
        <title>Rubrispira sanarue gen. nov., sp., nov., a member of the order Silvanigrellales, isolated from a brackish lake in Hamamatsu Japan.</title>
        <authorList>
            <person name="Maejima Y."/>
            <person name="Iino T."/>
            <person name="Muraguchi Y."/>
            <person name="Fukuda K."/>
            <person name="Nojiri H."/>
            <person name="Ohkuma M."/>
            <person name="Moriuchi R."/>
            <person name="Dohra H."/>
            <person name="Kimbara K."/>
            <person name="Shintani M."/>
        </authorList>
    </citation>
    <scope>NUCLEOTIDE SEQUENCE [LARGE SCALE GENOMIC DNA]</scope>
    <source>
        <strain evidence="2 3">RF1110005</strain>
    </source>
</reference>
<gene>
    <name evidence="2" type="ORF">JCM31447_10760</name>
</gene>
<dbReference type="EMBL" id="AP019368">
    <property type="protein sequence ID" value="BBH52635.1"/>
    <property type="molecule type" value="Genomic_DNA"/>
</dbReference>
<organism evidence="2 3">
    <name type="scientific">Fluviispira sanaruensis</name>
    <dbReference type="NCBI Taxonomy" id="2493639"/>
    <lineage>
        <taxon>Bacteria</taxon>
        <taxon>Pseudomonadati</taxon>
        <taxon>Bdellovibrionota</taxon>
        <taxon>Oligoflexia</taxon>
        <taxon>Silvanigrellales</taxon>
        <taxon>Silvanigrellaceae</taxon>
        <taxon>Fluviispira</taxon>
    </lineage>
</organism>
<evidence type="ECO:0008006" key="4">
    <source>
        <dbReference type="Google" id="ProtNLM"/>
    </source>
</evidence>
<keyword evidence="3" id="KW-1185">Reference proteome</keyword>
<dbReference type="Proteomes" id="UP000291236">
    <property type="component" value="Chromosome"/>
</dbReference>
<keyword evidence="1" id="KW-1133">Transmembrane helix</keyword>
<keyword evidence="1" id="KW-0472">Membrane</keyword>
<evidence type="ECO:0000313" key="2">
    <source>
        <dbReference type="EMBL" id="BBH52635.1"/>
    </source>
</evidence>